<accession>A0A9N8EPN9</accession>
<feature type="compositionally biased region" description="Basic and acidic residues" evidence="1">
    <location>
        <begin position="71"/>
        <end position="84"/>
    </location>
</feature>
<dbReference type="PANTHER" id="PTHR45657:SF61">
    <property type="entry name" value="CRAL-TRIO DOMAIN-CONTAINING PROTEIN"/>
    <property type="match status" value="1"/>
</dbReference>
<comment type="caution">
    <text evidence="4">The sequence shown here is derived from an EMBL/GenBank/DDBJ whole genome shotgun (WGS) entry which is preliminary data.</text>
</comment>
<keyword evidence="2" id="KW-0472">Membrane</keyword>
<feature type="region of interest" description="Disordered" evidence="1">
    <location>
        <begin position="47"/>
        <end position="96"/>
    </location>
</feature>
<protein>
    <submittedName>
        <fullName evidence="4">SEC14 cytosolic factor</fullName>
    </submittedName>
</protein>
<feature type="domain" description="CRAL-TRIO" evidence="3">
    <location>
        <begin position="151"/>
        <end position="321"/>
    </location>
</feature>
<dbReference type="InterPro" id="IPR001251">
    <property type="entry name" value="CRAL-TRIO_dom"/>
</dbReference>
<dbReference type="Proteomes" id="UP001153069">
    <property type="component" value="Unassembled WGS sequence"/>
</dbReference>
<dbReference type="SUPFAM" id="SSF52087">
    <property type="entry name" value="CRAL/TRIO domain"/>
    <property type="match status" value="1"/>
</dbReference>
<organism evidence="4 5">
    <name type="scientific">Seminavis robusta</name>
    <dbReference type="NCBI Taxonomy" id="568900"/>
    <lineage>
        <taxon>Eukaryota</taxon>
        <taxon>Sar</taxon>
        <taxon>Stramenopiles</taxon>
        <taxon>Ochrophyta</taxon>
        <taxon>Bacillariophyta</taxon>
        <taxon>Bacillariophyceae</taxon>
        <taxon>Bacillariophycidae</taxon>
        <taxon>Naviculales</taxon>
        <taxon>Naviculaceae</taxon>
        <taxon>Seminavis</taxon>
    </lineage>
</organism>
<evidence type="ECO:0000256" key="1">
    <source>
        <dbReference type="SAM" id="MobiDB-lite"/>
    </source>
</evidence>
<proteinExistence type="predicted"/>
<dbReference type="EMBL" id="CAICTM010001502">
    <property type="protein sequence ID" value="CAB9524175.1"/>
    <property type="molecule type" value="Genomic_DNA"/>
</dbReference>
<dbReference type="Pfam" id="PF00650">
    <property type="entry name" value="CRAL_TRIO"/>
    <property type="match status" value="1"/>
</dbReference>
<reference evidence="4" key="1">
    <citation type="submission" date="2020-06" db="EMBL/GenBank/DDBJ databases">
        <authorList>
            <consortium name="Plant Systems Biology data submission"/>
        </authorList>
    </citation>
    <scope>NUCLEOTIDE SEQUENCE</scope>
    <source>
        <strain evidence="4">D6</strain>
    </source>
</reference>
<keyword evidence="5" id="KW-1185">Reference proteome</keyword>
<dbReference type="OrthoDB" id="1434354at2759"/>
<dbReference type="PROSITE" id="PS50191">
    <property type="entry name" value="CRAL_TRIO"/>
    <property type="match status" value="1"/>
</dbReference>
<feature type="compositionally biased region" description="Basic residues" evidence="1">
    <location>
        <begin position="60"/>
        <end position="70"/>
    </location>
</feature>
<evidence type="ECO:0000256" key="2">
    <source>
        <dbReference type="SAM" id="Phobius"/>
    </source>
</evidence>
<dbReference type="AlphaFoldDB" id="A0A9N8EPN9"/>
<sequence>MSSSSNSQRSNNHLLLITTASTVLSLGISVLLWRSVSKLHQKIDELETTNNKHTGMGGSSHRRHTSGRRRSLSERQQDNEDHTVSRSLPHLPAGEYPQPELVLTADAEELPIRFQKAGKDDPAEGRQRFVATLEWRERHDMNTALYRAWPNFELIKDNYPHYFHGKGQNGEPVFYEQPPKTDLKALRAGGVQLKELLQHYAMICEFQWQYVTRDDEQKSIYIVDLEGMGMYDFVGECKDFVREASQFASAHYPERAGVVLVVNVPYWFKMVWNVVKNWIDEVTLQKIFILRGKDEIFQTLSDKIPIENIPKQYGGESPYELGNSLEEQLLRNLMEHNNDKEDNGGICPNAGGSEPCQFCTFRYARNY</sequence>
<dbReference type="PANTHER" id="PTHR45657">
    <property type="entry name" value="CRAL-TRIO DOMAIN-CONTAINING PROTEIN YKL091C-RELATED"/>
    <property type="match status" value="1"/>
</dbReference>
<evidence type="ECO:0000313" key="5">
    <source>
        <dbReference type="Proteomes" id="UP001153069"/>
    </source>
</evidence>
<evidence type="ECO:0000313" key="4">
    <source>
        <dbReference type="EMBL" id="CAB9524175.1"/>
    </source>
</evidence>
<feature type="transmembrane region" description="Helical" evidence="2">
    <location>
        <begin position="12"/>
        <end position="33"/>
    </location>
</feature>
<dbReference type="InterPro" id="IPR051026">
    <property type="entry name" value="PI/PC_transfer"/>
</dbReference>
<dbReference type="CDD" id="cd00170">
    <property type="entry name" value="SEC14"/>
    <property type="match status" value="1"/>
</dbReference>
<gene>
    <name evidence="4" type="ORF">SEMRO_1504_G278070.1</name>
</gene>
<dbReference type="Gene3D" id="3.40.525.10">
    <property type="entry name" value="CRAL-TRIO lipid binding domain"/>
    <property type="match status" value="1"/>
</dbReference>
<evidence type="ECO:0000259" key="3">
    <source>
        <dbReference type="PROSITE" id="PS50191"/>
    </source>
</evidence>
<dbReference type="SMART" id="SM00516">
    <property type="entry name" value="SEC14"/>
    <property type="match status" value="1"/>
</dbReference>
<keyword evidence="2" id="KW-1133">Transmembrane helix</keyword>
<name>A0A9N8EPN9_9STRA</name>
<keyword evidence="2" id="KW-0812">Transmembrane</keyword>
<dbReference type="InterPro" id="IPR036865">
    <property type="entry name" value="CRAL-TRIO_dom_sf"/>
</dbReference>